<proteinExistence type="predicted"/>
<feature type="domain" description="HTH asnC-type" evidence="5">
    <location>
        <begin position="173"/>
        <end position="231"/>
    </location>
</feature>
<reference evidence="6 7" key="1">
    <citation type="journal article" date="2019" name="ACS Chem. Biol.">
        <title>Identification and Mobilization of a Cryptic Antibiotic Biosynthesis Gene Locus from a Human-Pathogenic Nocardia Isolate.</title>
        <authorList>
            <person name="Herisse M."/>
            <person name="Ishida K."/>
            <person name="Porter J.L."/>
            <person name="Howden B."/>
            <person name="Hertweck C."/>
            <person name="Stinear T.P."/>
            <person name="Pidot S.J."/>
        </authorList>
    </citation>
    <scope>NUCLEOTIDE SEQUENCE [LARGE SCALE GENOMIC DNA]</scope>
    <source>
        <strain evidence="6 7">AUSMDU00012717</strain>
    </source>
</reference>
<dbReference type="RefSeq" id="WP_167476466.1">
    <property type="nucleotide sequence ID" value="NZ_CP046172.1"/>
</dbReference>
<evidence type="ECO:0000313" key="6">
    <source>
        <dbReference type="EMBL" id="QIS14006.1"/>
    </source>
</evidence>
<dbReference type="InterPro" id="IPR011008">
    <property type="entry name" value="Dimeric_a/b-barrel"/>
</dbReference>
<keyword evidence="7" id="KW-1185">Reference proteome</keyword>
<dbReference type="GO" id="GO:0043200">
    <property type="term" value="P:response to amino acid"/>
    <property type="evidence" value="ECO:0007669"/>
    <property type="project" value="TreeGrafter"/>
</dbReference>
<dbReference type="EMBL" id="CP046172">
    <property type="protein sequence ID" value="QIS14006.1"/>
    <property type="molecule type" value="Genomic_DNA"/>
</dbReference>
<dbReference type="InterPro" id="IPR000485">
    <property type="entry name" value="AsnC-type_HTH_dom"/>
</dbReference>
<accession>A0A6G9YLV2</accession>
<dbReference type="PANTHER" id="PTHR30154:SF34">
    <property type="entry name" value="TRANSCRIPTIONAL REGULATOR AZLB"/>
    <property type="match status" value="1"/>
</dbReference>
<evidence type="ECO:0000256" key="2">
    <source>
        <dbReference type="ARBA" id="ARBA00023125"/>
    </source>
</evidence>
<dbReference type="InterPro" id="IPR036388">
    <property type="entry name" value="WH-like_DNA-bd_sf"/>
</dbReference>
<dbReference type="Pfam" id="PF01037">
    <property type="entry name" value="AsnC_trans_reg"/>
    <property type="match status" value="1"/>
</dbReference>
<dbReference type="InterPro" id="IPR036390">
    <property type="entry name" value="WH_DNA-bd_sf"/>
</dbReference>
<feature type="region of interest" description="Disordered" evidence="4">
    <location>
        <begin position="316"/>
        <end position="335"/>
    </location>
</feature>
<dbReference type="InterPro" id="IPR019888">
    <property type="entry name" value="Tscrpt_reg_AsnC-like"/>
</dbReference>
<evidence type="ECO:0000256" key="1">
    <source>
        <dbReference type="ARBA" id="ARBA00023015"/>
    </source>
</evidence>
<gene>
    <name evidence="6" type="ORF">F5544_30815</name>
</gene>
<dbReference type="SUPFAM" id="SSF46785">
    <property type="entry name" value="Winged helix' DNA-binding domain"/>
    <property type="match status" value="2"/>
</dbReference>
<dbReference type="PANTHER" id="PTHR30154">
    <property type="entry name" value="LEUCINE-RESPONSIVE REGULATORY PROTEIN"/>
    <property type="match status" value="1"/>
</dbReference>
<evidence type="ECO:0000259" key="5">
    <source>
        <dbReference type="PROSITE" id="PS50956"/>
    </source>
</evidence>
<dbReference type="SMART" id="SM00344">
    <property type="entry name" value="HTH_ASNC"/>
    <property type="match status" value="1"/>
</dbReference>
<dbReference type="Proteomes" id="UP000503540">
    <property type="component" value="Chromosome"/>
</dbReference>
<dbReference type="SUPFAM" id="SSF54909">
    <property type="entry name" value="Dimeric alpha+beta barrel"/>
    <property type="match status" value="1"/>
</dbReference>
<dbReference type="KEGG" id="nah:F5544_30815"/>
<keyword evidence="1" id="KW-0805">Transcription regulation</keyword>
<keyword evidence="3" id="KW-0804">Transcription</keyword>
<organism evidence="6 7">
    <name type="scientific">Nocardia arthritidis</name>
    <dbReference type="NCBI Taxonomy" id="228602"/>
    <lineage>
        <taxon>Bacteria</taxon>
        <taxon>Bacillati</taxon>
        <taxon>Actinomycetota</taxon>
        <taxon>Actinomycetes</taxon>
        <taxon>Mycobacteriales</taxon>
        <taxon>Nocardiaceae</taxon>
        <taxon>Nocardia</taxon>
    </lineage>
</organism>
<dbReference type="InterPro" id="IPR019887">
    <property type="entry name" value="Tscrpt_reg_AsnC/Lrp_C"/>
</dbReference>
<evidence type="ECO:0000256" key="3">
    <source>
        <dbReference type="ARBA" id="ARBA00023163"/>
    </source>
</evidence>
<dbReference type="PROSITE" id="PS50956">
    <property type="entry name" value="HTH_ASNC_2"/>
    <property type="match status" value="1"/>
</dbReference>
<dbReference type="PRINTS" id="PR00033">
    <property type="entry name" value="HTHASNC"/>
</dbReference>
<dbReference type="AlphaFoldDB" id="A0A6G9YLV2"/>
<evidence type="ECO:0000313" key="7">
    <source>
        <dbReference type="Proteomes" id="UP000503540"/>
    </source>
</evidence>
<evidence type="ECO:0000256" key="4">
    <source>
        <dbReference type="SAM" id="MobiDB-lite"/>
    </source>
</evidence>
<protein>
    <submittedName>
        <fullName evidence="6">AsnC family transcriptional regulator</fullName>
    </submittedName>
</protein>
<sequence length="335" mass="36540">MPLELEETDRRIAVALLSDPRASWRELAQRLNLSERTVVRRAIPLYEKGVLRASAMRNLSVFPQMVPITLRLRCTRERIGTICDALASRPDTIGMDVLSGGSEISALVFLDGPQERDALLLRDLPATPAVLSWTAERVLRVFPASDPAHRPAPDELILGVGMLESERPPKLLEVDKALIQALIRNGRASYTELGAAAGITAHTARRRLEILFREHVVRPVTVVDVALLGLKSQALLWLTVQPGALEEIGRRLALHPMVFYAGAVSGPTNLHLAVAARDDNEIYQFVTGTVGAIPEVTMVETSAILATIKRSGLRFRPPWPQSRGGSGQASAVSAQ</sequence>
<dbReference type="Gene3D" id="1.10.10.10">
    <property type="entry name" value="Winged helix-like DNA-binding domain superfamily/Winged helix DNA-binding domain"/>
    <property type="match status" value="2"/>
</dbReference>
<dbReference type="GO" id="GO:0043565">
    <property type="term" value="F:sequence-specific DNA binding"/>
    <property type="evidence" value="ECO:0007669"/>
    <property type="project" value="InterPro"/>
</dbReference>
<name>A0A6G9YLV2_9NOCA</name>
<dbReference type="Pfam" id="PF13404">
    <property type="entry name" value="HTH_AsnC-type"/>
    <property type="match status" value="2"/>
</dbReference>
<dbReference type="Gene3D" id="3.30.70.920">
    <property type="match status" value="1"/>
</dbReference>
<keyword evidence="2" id="KW-0238">DNA-binding</keyword>
<dbReference type="GO" id="GO:0005829">
    <property type="term" value="C:cytosol"/>
    <property type="evidence" value="ECO:0007669"/>
    <property type="project" value="TreeGrafter"/>
</dbReference>